<feature type="region of interest" description="Disordered" evidence="1">
    <location>
        <begin position="52"/>
        <end position="71"/>
    </location>
</feature>
<dbReference type="EMBL" id="ML213512">
    <property type="protein sequence ID" value="TFK50962.1"/>
    <property type="molecule type" value="Genomic_DNA"/>
</dbReference>
<dbReference type="Gene3D" id="1.25.40.180">
    <property type="match status" value="1"/>
</dbReference>
<proteinExistence type="predicted"/>
<gene>
    <name evidence="2" type="ORF">OE88DRAFT_198527</name>
</gene>
<name>A0A5C3N1N5_9AGAM</name>
<keyword evidence="3" id="KW-1185">Reference proteome</keyword>
<reference evidence="2 3" key="1">
    <citation type="journal article" date="2019" name="Nat. Ecol. Evol.">
        <title>Megaphylogeny resolves global patterns of mushroom evolution.</title>
        <authorList>
            <person name="Varga T."/>
            <person name="Krizsan K."/>
            <person name="Foldi C."/>
            <person name="Dima B."/>
            <person name="Sanchez-Garcia M."/>
            <person name="Sanchez-Ramirez S."/>
            <person name="Szollosi G.J."/>
            <person name="Szarkandi J.G."/>
            <person name="Papp V."/>
            <person name="Albert L."/>
            <person name="Andreopoulos W."/>
            <person name="Angelini C."/>
            <person name="Antonin V."/>
            <person name="Barry K.W."/>
            <person name="Bougher N.L."/>
            <person name="Buchanan P."/>
            <person name="Buyck B."/>
            <person name="Bense V."/>
            <person name="Catcheside P."/>
            <person name="Chovatia M."/>
            <person name="Cooper J."/>
            <person name="Damon W."/>
            <person name="Desjardin D."/>
            <person name="Finy P."/>
            <person name="Geml J."/>
            <person name="Haridas S."/>
            <person name="Hughes K."/>
            <person name="Justo A."/>
            <person name="Karasinski D."/>
            <person name="Kautmanova I."/>
            <person name="Kiss B."/>
            <person name="Kocsube S."/>
            <person name="Kotiranta H."/>
            <person name="LaButti K.M."/>
            <person name="Lechner B.E."/>
            <person name="Liimatainen K."/>
            <person name="Lipzen A."/>
            <person name="Lukacs Z."/>
            <person name="Mihaltcheva S."/>
            <person name="Morgado L.N."/>
            <person name="Niskanen T."/>
            <person name="Noordeloos M.E."/>
            <person name="Ohm R.A."/>
            <person name="Ortiz-Santana B."/>
            <person name="Ovrebo C."/>
            <person name="Racz N."/>
            <person name="Riley R."/>
            <person name="Savchenko A."/>
            <person name="Shiryaev A."/>
            <person name="Soop K."/>
            <person name="Spirin V."/>
            <person name="Szebenyi C."/>
            <person name="Tomsovsky M."/>
            <person name="Tulloss R.E."/>
            <person name="Uehling J."/>
            <person name="Grigoriev I.V."/>
            <person name="Vagvolgyi C."/>
            <person name="Papp T."/>
            <person name="Martin F.M."/>
            <person name="Miettinen O."/>
            <person name="Hibbett D.S."/>
            <person name="Nagy L.G."/>
        </authorList>
    </citation>
    <scope>NUCLEOTIDE SEQUENCE [LARGE SCALE GENOMIC DNA]</scope>
    <source>
        <strain evidence="2 3">OMC1185</strain>
    </source>
</reference>
<dbReference type="OrthoDB" id="3233534at2759"/>
<dbReference type="Proteomes" id="UP000305948">
    <property type="component" value="Unassembled WGS sequence"/>
</dbReference>
<evidence type="ECO:0000313" key="3">
    <source>
        <dbReference type="Proteomes" id="UP000305948"/>
    </source>
</evidence>
<evidence type="ECO:0000313" key="2">
    <source>
        <dbReference type="EMBL" id="TFK50962.1"/>
    </source>
</evidence>
<organism evidence="2 3">
    <name type="scientific">Heliocybe sulcata</name>
    <dbReference type="NCBI Taxonomy" id="5364"/>
    <lineage>
        <taxon>Eukaryota</taxon>
        <taxon>Fungi</taxon>
        <taxon>Dikarya</taxon>
        <taxon>Basidiomycota</taxon>
        <taxon>Agaricomycotina</taxon>
        <taxon>Agaricomycetes</taxon>
        <taxon>Gloeophyllales</taxon>
        <taxon>Gloeophyllaceae</taxon>
        <taxon>Heliocybe</taxon>
    </lineage>
</organism>
<dbReference type="AlphaFoldDB" id="A0A5C3N1N5"/>
<protein>
    <submittedName>
        <fullName evidence="2">Uncharacterized protein</fullName>
    </submittedName>
</protein>
<accession>A0A5C3N1N5</accession>
<sequence>MFAMLTSAEVAEWAAKLSQPSVRKPSIDWLQAETPCELLRRRKIQVLLRSNPLTDEKSKEEMPSVPRAGCEPIMSEEEAKRRIAEDSKEFFAVRELNEAEGYFTKLSPGHRFRLVDSLLNKAIESIAIDAELVTSLFRRPAEKHPGCPSCLLS</sequence>
<dbReference type="STRING" id="5364.A0A5C3N1N5"/>
<evidence type="ECO:0000256" key="1">
    <source>
        <dbReference type="SAM" id="MobiDB-lite"/>
    </source>
</evidence>